<protein>
    <submittedName>
        <fullName evidence="2">Uncharacterized protein</fullName>
    </submittedName>
</protein>
<evidence type="ECO:0000313" key="2">
    <source>
        <dbReference type="EMBL" id="OBS23416.1"/>
    </source>
</evidence>
<dbReference type="Proteomes" id="UP000091967">
    <property type="component" value="Unassembled WGS sequence"/>
</dbReference>
<gene>
    <name evidence="2" type="ORF">FPOA_03964</name>
</gene>
<sequence>MTSENTQNNIASRDAIEEAIRSYLDTYPTAFQELNKFLEYRVRAIPGWPCEVISERTRVEWSDRAAQCSKQEERNDVSMGAGPSSGGDDDLDEAAGHRPREDDGADMSLVLQGSAGQGTVEDPVLLE</sequence>
<dbReference type="EMBL" id="LYXU01000002">
    <property type="protein sequence ID" value="OBS23416.1"/>
    <property type="molecule type" value="Genomic_DNA"/>
</dbReference>
<accession>A0A1B8ASS5</accession>
<reference evidence="2 3" key="1">
    <citation type="submission" date="2016-06" db="EMBL/GenBank/DDBJ databases">
        <title>Living apart together: crosstalk between the core and supernumerary genomes in a fungal plant pathogen.</title>
        <authorList>
            <person name="Vanheule A."/>
            <person name="Audenaert K."/>
            <person name="Warris S."/>
            <person name="Van De Geest H."/>
            <person name="Schijlen E."/>
            <person name="Hofte M."/>
            <person name="De Saeger S."/>
            <person name="Haesaert G."/>
            <person name="Waalwijk C."/>
            <person name="Van Der Lee T."/>
        </authorList>
    </citation>
    <scope>NUCLEOTIDE SEQUENCE [LARGE SCALE GENOMIC DNA]</scope>
    <source>
        <strain evidence="2 3">2516</strain>
    </source>
</reference>
<evidence type="ECO:0000256" key="1">
    <source>
        <dbReference type="SAM" id="MobiDB-lite"/>
    </source>
</evidence>
<feature type="region of interest" description="Disordered" evidence="1">
    <location>
        <begin position="61"/>
        <end position="127"/>
    </location>
</feature>
<comment type="caution">
    <text evidence="2">The sequence shown here is derived from an EMBL/GenBank/DDBJ whole genome shotgun (WGS) entry which is preliminary data.</text>
</comment>
<name>A0A1B8ASS5_FUSPO</name>
<evidence type="ECO:0000313" key="3">
    <source>
        <dbReference type="Proteomes" id="UP000091967"/>
    </source>
</evidence>
<organism evidence="2 3">
    <name type="scientific">Fusarium poae</name>
    <dbReference type="NCBI Taxonomy" id="36050"/>
    <lineage>
        <taxon>Eukaryota</taxon>
        <taxon>Fungi</taxon>
        <taxon>Dikarya</taxon>
        <taxon>Ascomycota</taxon>
        <taxon>Pezizomycotina</taxon>
        <taxon>Sordariomycetes</taxon>
        <taxon>Hypocreomycetidae</taxon>
        <taxon>Hypocreales</taxon>
        <taxon>Nectriaceae</taxon>
        <taxon>Fusarium</taxon>
    </lineage>
</organism>
<proteinExistence type="predicted"/>
<keyword evidence="3" id="KW-1185">Reference proteome</keyword>
<dbReference type="AlphaFoldDB" id="A0A1B8ASS5"/>